<dbReference type="Proteomes" id="UP001056120">
    <property type="component" value="Linkage Group LG26"/>
</dbReference>
<evidence type="ECO:0000313" key="1">
    <source>
        <dbReference type="EMBL" id="KAI3695965.1"/>
    </source>
</evidence>
<sequence length="347" mass="39415">MVSRANQGSKWPNDRILSYSQKGEGRHRKLGFGYGLVHYILFCFTQKCSDQGKVIRFKVKNSDQVKVIRFKRKSTDQEIERGHQSSCHVDIVVTSMSSHSHSDPVSDSESNEELSASRPKNQVQVRSSTPPNVALGEPPIFYQKKSGGPVKVQSARKKVRLPRKRNLAARDPKDLETDEEPPRQRPCYHPTGGTIRWMPRTLARWREMESIPSTFELGESSNSPTPLPHTGEAIELTVPTLVARVRTHEERLDDLLDDIRAQGDATRRLRQGIGSRVQTLEDSTRDIQSATDYLELRADMDWQFTLTVRDMVEALEERTLAAEFVARASFVMAGLAMMIGLYSHFFF</sequence>
<protein>
    <submittedName>
        <fullName evidence="1">Uncharacterized protein</fullName>
    </submittedName>
</protein>
<gene>
    <name evidence="1" type="ORF">L1987_78971</name>
</gene>
<keyword evidence="2" id="KW-1185">Reference proteome</keyword>
<name>A0ACB8ZIL7_9ASTR</name>
<reference evidence="1 2" key="2">
    <citation type="journal article" date="2022" name="Mol. Ecol. Resour.">
        <title>The genomes of chicory, endive, great burdock and yacon provide insights into Asteraceae paleo-polyploidization history and plant inulin production.</title>
        <authorList>
            <person name="Fan W."/>
            <person name="Wang S."/>
            <person name="Wang H."/>
            <person name="Wang A."/>
            <person name="Jiang F."/>
            <person name="Liu H."/>
            <person name="Zhao H."/>
            <person name="Xu D."/>
            <person name="Zhang Y."/>
        </authorList>
    </citation>
    <scope>NUCLEOTIDE SEQUENCE [LARGE SCALE GENOMIC DNA]</scope>
    <source>
        <strain evidence="2">cv. Yunnan</strain>
        <tissue evidence="1">Leaves</tissue>
    </source>
</reference>
<organism evidence="1 2">
    <name type="scientific">Smallanthus sonchifolius</name>
    <dbReference type="NCBI Taxonomy" id="185202"/>
    <lineage>
        <taxon>Eukaryota</taxon>
        <taxon>Viridiplantae</taxon>
        <taxon>Streptophyta</taxon>
        <taxon>Embryophyta</taxon>
        <taxon>Tracheophyta</taxon>
        <taxon>Spermatophyta</taxon>
        <taxon>Magnoliopsida</taxon>
        <taxon>eudicotyledons</taxon>
        <taxon>Gunneridae</taxon>
        <taxon>Pentapetalae</taxon>
        <taxon>asterids</taxon>
        <taxon>campanulids</taxon>
        <taxon>Asterales</taxon>
        <taxon>Asteraceae</taxon>
        <taxon>Asteroideae</taxon>
        <taxon>Heliantheae alliance</taxon>
        <taxon>Millerieae</taxon>
        <taxon>Smallanthus</taxon>
    </lineage>
</organism>
<accession>A0ACB8ZIL7</accession>
<reference evidence="2" key="1">
    <citation type="journal article" date="2022" name="Mol. Ecol. Resour.">
        <title>The genomes of chicory, endive, great burdock and yacon provide insights into Asteraceae palaeo-polyploidization history and plant inulin production.</title>
        <authorList>
            <person name="Fan W."/>
            <person name="Wang S."/>
            <person name="Wang H."/>
            <person name="Wang A."/>
            <person name="Jiang F."/>
            <person name="Liu H."/>
            <person name="Zhao H."/>
            <person name="Xu D."/>
            <person name="Zhang Y."/>
        </authorList>
    </citation>
    <scope>NUCLEOTIDE SEQUENCE [LARGE SCALE GENOMIC DNA]</scope>
    <source>
        <strain evidence="2">cv. Yunnan</strain>
    </source>
</reference>
<comment type="caution">
    <text evidence="1">The sequence shown here is derived from an EMBL/GenBank/DDBJ whole genome shotgun (WGS) entry which is preliminary data.</text>
</comment>
<evidence type="ECO:0000313" key="2">
    <source>
        <dbReference type="Proteomes" id="UP001056120"/>
    </source>
</evidence>
<dbReference type="EMBL" id="CM042043">
    <property type="protein sequence ID" value="KAI3695965.1"/>
    <property type="molecule type" value="Genomic_DNA"/>
</dbReference>
<proteinExistence type="predicted"/>